<dbReference type="SUPFAM" id="SSF141734">
    <property type="entry name" value="HisI-like"/>
    <property type="match status" value="1"/>
</dbReference>
<comment type="subcellular location">
    <subcellularLocation>
        <location evidence="11">Cytoplasm</location>
    </subcellularLocation>
</comment>
<evidence type="ECO:0000256" key="2">
    <source>
        <dbReference type="ARBA" id="ARBA00001460"/>
    </source>
</evidence>
<dbReference type="HAMAP" id="MF_01021">
    <property type="entry name" value="HisI"/>
    <property type="match status" value="1"/>
</dbReference>
<comment type="pathway">
    <text evidence="3 11">Amino-acid biosynthesis; L-histidine biosynthesis; L-histidine from 5-phospho-alpha-D-ribose 1-diphosphate: step 3/9.</text>
</comment>
<comment type="catalytic activity">
    <reaction evidence="2">
        <text>1-(5-phospho-beta-D-ribosyl)-ATP + H2O = 1-(5-phospho-beta-D-ribosyl)-5'-AMP + diphosphate + H(+)</text>
        <dbReference type="Rhea" id="RHEA:22828"/>
        <dbReference type="ChEBI" id="CHEBI:15377"/>
        <dbReference type="ChEBI" id="CHEBI:15378"/>
        <dbReference type="ChEBI" id="CHEBI:33019"/>
        <dbReference type="ChEBI" id="CHEBI:59457"/>
        <dbReference type="ChEBI" id="CHEBI:73183"/>
        <dbReference type="EC" id="3.6.1.31"/>
    </reaction>
</comment>
<dbReference type="NCBIfam" id="NF000768">
    <property type="entry name" value="PRK00051.1"/>
    <property type="match status" value="1"/>
</dbReference>
<reference evidence="13" key="1">
    <citation type="submission" date="2019-09" db="EMBL/GenBank/DDBJ databases">
        <title>Characterisation of the sponge microbiome using genome-centric metagenomics.</title>
        <authorList>
            <person name="Engelberts J.P."/>
            <person name="Robbins S.J."/>
            <person name="De Goeij J.M."/>
            <person name="Aranda M."/>
            <person name="Bell S.C."/>
            <person name="Webster N.S."/>
        </authorList>
    </citation>
    <scope>NUCLEOTIDE SEQUENCE</scope>
    <source>
        <strain evidence="13">SB0662_bin_9</strain>
    </source>
</reference>
<evidence type="ECO:0000256" key="3">
    <source>
        <dbReference type="ARBA" id="ARBA00005169"/>
    </source>
</evidence>
<comment type="cofactor">
    <cofactor evidence="11">
        <name>Mg(2+)</name>
        <dbReference type="ChEBI" id="CHEBI:18420"/>
    </cofactor>
    <text evidence="11">Binds 1 Mg(2+) ion per subunit.</text>
</comment>
<evidence type="ECO:0000256" key="5">
    <source>
        <dbReference type="ARBA" id="ARBA00007731"/>
    </source>
</evidence>
<dbReference type="FunFam" id="3.10.20.810:FF:000001">
    <property type="entry name" value="Histidine biosynthesis bifunctional protein HisIE"/>
    <property type="match status" value="1"/>
</dbReference>
<evidence type="ECO:0000256" key="7">
    <source>
        <dbReference type="ARBA" id="ARBA00022490"/>
    </source>
</evidence>
<dbReference type="GO" id="GO:0005737">
    <property type="term" value="C:cytoplasm"/>
    <property type="evidence" value="ECO:0007669"/>
    <property type="project" value="UniProtKB-SubCell"/>
</dbReference>
<dbReference type="Pfam" id="PF01502">
    <property type="entry name" value="PRA-CH"/>
    <property type="match status" value="1"/>
</dbReference>
<dbReference type="InterPro" id="IPR038019">
    <property type="entry name" value="PRib_AMP_CycHydrolase_sf"/>
</dbReference>
<keyword evidence="8 11" id="KW-0028">Amino-acid biosynthesis</keyword>
<dbReference type="Gene3D" id="3.10.20.810">
    <property type="entry name" value="Phosphoribosyl-AMP cyclohydrolase"/>
    <property type="match status" value="1"/>
</dbReference>
<feature type="domain" description="Phosphoribosyl-AMP cyclohydrolase" evidence="12">
    <location>
        <begin position="39"/>
        <end position="112"/>
    </location>
</feature>
<comment type="similarity">
    <text evidence="5">In the C-terminal section; belongs to the PRA-PH family.</text>
</comment>
<dbReference type="UniPathway" id="UPA00031">
    <property type="reaction ID" value="UER00008"/>
</dbReference>
<dbReference type="InterPro" id="IPR002496">
    <property type="entry name" value="PRib_AMP_CycHydrolase_dom"/>
</dbReference>
<evidence type="ECO:0000256" key="8">
    <source>
        <dbReference type="ARBA" id="ARBA00022605"/>
    </source>
</evidence>
<comment type="subunit">
    <text evidence="11">Homodimer.</text>
</comment>
<accession>A0A6B1DW79</accession>
<keyword evidence="9 11" id="KW-0378">Hydrolase</keyword>
<dbReference type="EC" id="3.5.4.19" evidence="11"/>
<dbReference type="PANTHER" id="PTHR42945:SF1">
    <property type="entry name" value="HISTIDINE BIOSYNTHESIS BIFUNCTIONAL PROTEIN HIS7"/>
    <property type="match status" value="1"/>
</dbReference>
<feature type="binding site" evidence="11">
    <location>
        <position position="86"/>
    </location>
    <ligand>
        <name>Mg(2+)</name>
        <dbReference type="ChEBI" id="CHEBI:18420"/>
    </ligand>
</feature>
<gene>
    <name evidence="11 13" type="primary">hisI</name>
    <name evidence="13" type="ORF">F4Y08_16735</name>
</gene>
<comment type="pathway">
    <text evidence="4">Amino-acid biosynthesis; L-histidine biosynthesis; L-histidine from 5-phospho-alpha-D-ribose 1-diphosphate: step 2/9.</text>
</comment>
<keyword evidence="7 11" id="KW-0963">Cytoplasm</keyword>
<dbReference type="GO" id="GO:0004635">
    <property type="term" value="F:phosphoribosyl-AMP cyclohydrolase activity"/>
    <property type="evidence" value="ECO:0007669"/>
    <property type="project" value="UniProtKB-UniRule"/>
</dbReference>
<comment type="similarity">
    <text evidence="6">In the N-terminal section; belongs to the PRA-CH family.</text>
</comment>
<dbReference type="GO" id="GO:0000105">
    <property type="term" value="P:L-histidine biosynthetic process"/>
    <property type="evidence" value="ECO:0007669"/>
    <property type="project" value="UniProtKB-UniRule"/>
</dbReference>
<comment type="cofactor">
    <cofactor evidence="11">
        <name>Zn(2+)</name>
        <dbReference type="ChEBI" id="CHEBI:29105"/>
    </cofactor>
    <text evidence="11">Binds 1 zinc ion per subunit.</text>
</comment>
<dbReference type="InterPro" id="IPR026660">
    <property type="entry name" value="PRA-CH"/>
</dbReference>
<evidence type="ECO:0000256" key="10">
    <source>
        <dbReference type="ARBA" id="ARBA00023102"/>
    </source>
</evidence>
<dbReference type="GO" id="GO:0000287">
    <property type="term" value="F:magnesium ion binding"/>
    <property type="evidence" value="ECO:0007669"/>
    <property type="project" value="UniProtKB-UniRule"/>
</dbReference>
<evidence type="ECO:0000256" key="4">
    <source>
        <dbReference type="ARBA" id="ARBA00005204"/>
    </source>
</evidence>
<feature type="binding site" evidence="11">
    <location>
        <position position="90"/>
    </location>
    <ligand>
        <name>Mg(2+)</name>
        <dbReference type="ChEBI" id="CHEBI:18420"/>
    </ligand>
</feature>
<evidence type="ECO:0000313" key="13">
    <source>
        <dbReference type="EMBL" id="MYD91949.1"/>
    </source>
</evidence>
<proteinExistence type="inferred from homology"/>
<dbReference type="GO" id="GO:0008270">
    <property type="term" value="F:zinc ion binding"/>
    <property type="evidence" value="ECO:0007669"/>
    <property type="project" value="UniProtKB-UniRule"/>
</dbReference>
<name>A0A6B1DW79_9CHLR</name>
<comment type="similarity">
    <text evidence="11">Belongs to the PRA-CH family.</text>
</comment>
<dbReference type="GO" id="GO:0004636">
    <property type="term" value="F:phosphoribosyl-ATP diphosphatase activity"/>
    <property type="evidence" value="ECO:0007669"/>
    <property type="project" value="UniProtKB-EC"/>
</dbReference>
<dbReference type="AlphaFoldDB" id="A0A6B1DW79"/>
<evidence type="ECO:0000256" key="1">
    <source>
        <dbReference type="ARBA" id="ARBA00000024"/>
    </source>
</evidence>
<evidence type="ECO:0000256" key="9">
    <source>
        <dbReference type="ARBA" id="ARBA00022801"/>
    </source>
</evidence>
<dbReference type="EMBL" id="VXPY01000121">
    <property type="protein sequence ID" value="MYD91949.1"/>
    <property type="molecule type" value="Genomic_DNA"/>
</dbReference>
<feature type="binding site" evidence="11">
    <location>
        <position position="88"/>
    </location>
    <ligand>
        <name>Mg(2+)</name>
        <dbReference type="ChEBI" id="CHEBI:18420"/>
    </ligand>
</feature>
<keyword evidence="11" id="KW-0460">Magnesium</keyword>
<feature type="binding site" evidence="11">
    <location>
        <position position="103"/>
    </location>
    <ligand>
        <name>Zn(2+)</name>
        <dbReference type="ChEBI" id="CHEBI:29105"/>
        <note>ligand shared between dimeric partners</note>
    </ligand>
</feature>
<keyword evidence="10 11" id="KW-0368">Histidine biosynthesis</keyword>
<evidence type="ECO:0000259" key="12">
    <source>
        <dbReference type="Pfam" id="PF01502"/>
    </source>
</evidence>
<dbReference type="PANTHER" id="PTHR42945">
    <property type="entry name" value="HISTIDINE BIOSYNTHESIS BIFUNCTIONAL PROTEIN"/>
    <property type="match status" value="1"/>
</dbReference>
<keyword evidence="11" id="KW-0862">Zinc</keyword>
<comment type="function">
    <text evidence="11">Catalyzes the hydrolysis of the adenine ring of phosphoribosyl-AMP.</text>
</comment>
<evidence type="ECO:0000256" key="6">
    <source>
        <dbReference type="ARBA" id="ARBA00008299"/>
    </source>
</evidence>
<protein>
    <recommendedName>
        <fullName evidence="11">Phosphoribosyl-AMP cyclohydrolase</fullName>
        <shortName evidence="11">PRA-CH</shortName>
        <ecNumber evidence="11">3.5.4.19</ecNumber>
    </recommendedName>
</protein>
<evidence type="ECO:0000256" key="11">
    <source>
        <dbReference type="HAMAP-Rule" id="MF_01021"/>
    </source>
</evidence>
<keyword evidence="11" id="KW-0479">Metal-binding</keyword>
<comment type="catalytic activity">
    <reaction evidence="1 11">
        <text>1-(5-phospho-beta-D-ribosyl)-5'-AMP + H2O = 1-(5-phospho-beta-D-ribosyl)-5-[(5-phospho-beta-D-ribosylamino)methylideneamino]imidazole-4-carboxamide</text>
        <dbReference type="Rhea" id="RHEA:20049"/>
        <dbReference type="ChEBI" id="CHEBI:15377"/>
        <dbReference type="ChEBI" id="CHEBI:58435"/>
        <dbReference type="ChEBI" id="CHEBI:59457"/>
        <dbReference type="EC" id="3.5.4.19"/>
    </reaction>
</comment>
<feature type="binding site" evidence="11">
    <location>
        <position position="110"/>
    </location>
    <ligand>
        <name>Zn(2+)</name>
        <dbReference type="ChEBI" id="CHEBI:29105"/>
        <note>ligand shared between dimeric partners</note>
    </ligand>
</feature>
<comment type="caution">
    <text evidence="13">The sequence shown here is derived from an EMBL/GenBank/DDBJ whole genome shotgun (WGS) entry which is preliminary data.</text>
</comment>
<feature type="binding site" evidence="11">
    <location>
        <position position="87"/>
    </location>
    <ligand>
        <name>Zn(2+)</name>
        <dbReference type="ChEBI" id="CHEBI:29105"/>
        <note>ligand shared between dimeric partners</note>
    </ligand>
</feature>
<sequence>MTTDAQVLDSAEFLESVKFDAQGLVTAVVQDANSLEVLMVAWMNREALERTTELGQAVFWSRSRRELWHKGATSGHFIDVEEILVDCDGDTLVLLARPHGPACHTGARTCFFRRLESDLERKQ</sequence>
<organism evidence="13">
    <name type="scientific">Caldilineaceae bacterium SB0662_bin_9</name>
    <dbReference type="NCBI Taxonomy" id="2605258"/>
    <lineage>
        <taxon>Bacteria</taxon>
        <taxon>Bacillati</taxon>
        <taxon>Chloroflexota</taxon>
        <taxon>Caldilineae</taxon>
        <taxon>Caldilineales</taxon>
        <taxon>Caldilineaceae</taxon>
    </lineage>
</organism>